<proteinExistence type="inferred from homology"/>
<dbReference type="EC" id="2.5.1.58" evidence="4"/>
<evidence type="ECO:0000256" key="1">
    <source>
        <dbReference type="ARBA" id="ARBA00001946"/>
    </source>
</evidence>
<evidence type="ECO:0000256" key="4">
    <source>
        <dbReference type="ARBA" id="ARBA00012702"/>
    </source>
</evidence>
<accession>A8BCP2</accession>
<keyword evidence="6" id="KW-0808">Transferase</keyword>
<evidence type="ECO:0000256" key="6">
    <source>
        <dbReference type="ARBA" id="ARBA00022679"/>
    </source>
</evidence>
<dbReference type="VEuPathDB" id="GiardiaDB:GL50803_15820"/>
<evidence type="ECO:0000256" key="7">
    <source>
        <dbReference type="ARBA" id="ARBA00022737"/>
    </source>
</evidence>
<evidence type="ECO:0000256" key="13">
    <source>
        <dbReference type="ARBA" id="ARBA00043219"/>
    </source>
</evidence>
<comment type="cofactor">
    <cofactor evidence="1">
        <name>Mg(2+)</name>
        <dbReference type="ChEBI" id="CHEBI:18420"/>
    </cofactor>
</comment>
<organism evidence="14 15">
    <name type="scientific">Giardia intestinalis (strain ATCC 50803 / WB clone C6)</name>
    <name type="common">Giardia lamblia</name>
    <dbReference type="NCBI Taxonomy" id="184922"/>
    <lineage>
        <taxon>Eukaryota</taxon>
        <taxon>Metamonada</taxon>
        <taxon>Diplomonadida</taxon>
        <taxon>Hexamitidae</taxon>
        <taxon>Giardiinae</taxon>
        <taxon>Giardia</taxon>
    </lineage>
</organism>
<dbReference type="PANTHER" id="PTHR11129">
    <property type="entry name" value="PROTEIN FARNESYLTRANSFERASE ALPHA SUBUNIT/RAB GERANYLGERANYL TRANSFERASE ALPHA SUBUNIT"/>
    <property type="match status" value="1"/>
</dbReference>
<dbReference type="HOGENOM" id="CLU_845776_0_0_1"/>
<dbReference type="SUPFAM" id="SSF48439">
    <property type="entry name" value="Protein prenylyltransferase"/>
    <property type="match status" value="1"/>
</dbReference>
<evidence type="ECO:0000256" key="11">
    <source>
        <dbReference type="ARBA" id="ARBA00042436"/>
    </source>
</evidence>
<dbReference type="PANTHER" id="PTHR11129:SF1">
    <property type="entry name" value="PROTEIN FARNESYLTRANSFERASE_GERANYLGERANYLTRANSFERASE TYPE-1 SUBUNIT ALPHA"/>
    <property type="match status" value="1"/>
</dbReference>
<dbReference type="InterPro" id="IPR002088">
    <property type="entry name" value="Prenyl_trans_a"/>
</dbReference>
<dbReference type="GO" id="GO:0005965">
    <property type="term" value="C:protein farnesyltransferase complex"/>
    <property type="evidence" value="ECO:0000318"/>
    <property type="project" value="GO_Central"/>
</dbReference>
<dbReference type="RefSeq" id="XP_001707953.1">
    <property type="nucleotide sequence ID" value="XM_001707901.1"/>
</dbReference>
<evidence type="ECO:0000256" key="5">
    <source>
        <dbReference type="ARBA" id="ARBA00022602"/>
    </source>
</evidence>
<dbReference type="FunFam" id="1.25.40.120:FF:000043">
    <property type="entry name" value="Protein farnesyltransferase alpha subunit / Protein geranylgeranyltransferase type I, alpha subunit"/>
    <property type="match status" value="1"/>
</dbReference>
<evidence type="ECO:0000256" key="10">
    <source>
        <dbReference type="ARBA" id="ARBA00041392"/>
    </source>
</evidence>
<comment type="similarity">
    <text evidence="2">Belongs to the protein prenyltransferase subunit alpha family.</text>
</comment>
<keyword evidence="15" id="KW-1185">Reference proteome</keyword>
<dbReference type="Gene3D" id="1.25.40.120">
    <property type="entry name" value="Protein prenylyltransferase"/>
    <property type="match status" value="1"/>
</dbReference>
<comment type="caution">
    <text evidence="14">The sequence shown here is derived from an EMBL/GenBank/DDBJ whole genome shotgun (WGS) entry which is preliminary data.</text>
</comment>
<dbReference type="KEGG" id="gla:GL50803_0015820"/>
<dbReference type="GO" id="GO:0005737">
    <property type="term" value="C:cytoplasm"/>
    <property type="evidence" value="ECO:0000318"/>
    <property type="project" value="GO_Central"/>
</dbReference>
<gene>
    <name evidence="14" type="ORF">GL50803_0015820</name>
</gene>
<dbReference type="EMBL" id="AACB03000005">
    <property type="protein sequence ID" value="KAE8301335.1"/>
    <property type="molecule type" value="Genomic_DNA"/>
</dbReference>
<reference evidence="14 15" key="1">
    <citation type="journal article" date="2007" name="Science">
        <title>Genomic minimalism in the early diverging intestinal parasite Giardia lamblia.</title>
        <authorList>
            <person name="Morrison H.G."/>
            <person name="McArthur A.G."/>
            <person name="Gillin F.D."/>
            <person name="Aley S.B."/>
            <person name="Adam R.D."/>
            <person name="Olsen G.J."/>
            <person name="Best A.A."/>
            <person name="Cande W.Z."/>
            <person name="Chen F."/>
            <person name="Cipriano M.J."/>
            <person name="Davids B.J."/>
            <person name="Dawson S.C."/>
            <person name="Elmendorf H.G."/>
            <person name="Hehl A.B."/>
            <person name="Holder M.E."/>
            <person name="Huse S.M."/>
            <person name="Kim U.U."/>
            <person name="Lasek-Nesselquist E."/>
            <person name="Manning G."/>
            <person name="Nigam A."/>
            <person name="Nixon J.E."/>
            <person name="Palm D."/>
            <person name="Passamaneck N.E."/>
            <person name="Prabhu A."/>
            <person name="Reich C.I."/>
            <person name="Reiner D.S."/>
            <person name="Samuelson J."/>
            <person name="Svard S.G."/>
            <person name="Sogin M.L."/>
        </authorList>
    </citation>
    <scope>NUCLEOTIDE SEQUENCE [LARGE SCALE GENOMIC DNA]</scope>
    <source>
        <strain evidence="14 15">WB C6</strain>
    </source>
</reference>
<evidence type="ECO:0000256" key="3">
    <source>
        <dbReference type="ARBA" id="ARBA00012700"/>
    </source>
</evidence>
<sequence length="329" mass="37838">MVIFNEIWNDQSGASMKFESLDESSHGEGTDRVLLSWVPNDETRALVEDACLALRASPQARTMEQYELGHKLISLRPTDYAGYRLILQCVRLGLVSPQHELDRSAVIAQASSKNFQVWPHRYALMQILPEEDRKSYYELRERSLVCSILSMDSKNYHVWNYKMSLTNLLNNLDWREELQWVEQLLENDLLNNSYWAYRLMCVKNLLTSGEAAYEDEFSFVDSALSKTPANQAIWDYLRGLYDWVTTEGAGQGGLSQRSTLEELYNLVLQYTSPPAVVPAGLYLRVLLLPLHPEDTDRLKGLLDELSVSHPTTRLWTLMTKFAFKLVDNT</sequence>
<evidence type="ECO:0000313" key="15">
    <source>
        <dbReference type="Proteomes" id="UP000001548"/>
    </source>
</evidence>
<dbReference type="OMA" id="QYELGHK"/>
<name>A8BCP2_GIAIC</name>
<keyword evidence="8" id="KW-0460">Magnesium</keyword>
<dbReference type="GO" id="GO:0004662">
    <property type="term" value="F:CAAX-protein geranylgeranyltransferase activity"/>
    <property type="evidence" value="ECO:0007669"/>
    <property type="project" value="UniProtKB-EC"/>
</dbReference>
<dbReference type="Pfam" id="PF01239">
    <property type="entry name" value="PPTA"/>
    <property type="match status" value="2"/>
</dbReference>
<dbReference type="GO" id="GO:0005953">
    <property type="term" value="C:CAAX-protein geranylgeranyltransferase complex"/>
    <property type="evidence" value="ECO:0000318"/>
    <property type="project" value="GO_Central"/>
</dbReference>
<dbReference type="Proteomes" id="UP000001548">
    <property type="component" value="Unassembled WGS sequence"/>
</dbReference>
<dbReference type="GO" id="GO:0004660">
    <property type="term" value="F:protein farnesyltransferase activity"/>
    <property type="evidence" value="ECO:0007669"/>
    <property type="project" value="UniProtKB-EC"/>
</dbReference>
<keyword evidence="7" id="KW-0677">Repeat</keyword>
<evidence type="ECO:0000256" key="8">
    <source>
        <dbReference type="ARBA" id="ARBA00022842"/>
    </source>
</evidence>
<evidence type="ECO:0000313" key="14">
    <source>
        <dbReference type="EMBL" id="KAE8301335.1"/>
    </source>
</evidence>
<dbReference type="STRING" id="184922.A8BCP2"/>
<dbReference type="AlphaFoldDB" id="A8BCP2"/>
<dbReference type="GeneID" id="5700862"/>
<keyword evidence="5" id="KW-0637">Prenyltransferase</keyword>
<dbReference type="PROSITE" id="PS51147">
    <property type="entry name" value="PFTA"/>
    <property type="match status" value="3"/>
</dbReference>
<evidence type="ECO:0000256" key="9">
    <source>
        <dbReference type="ARBA" id="ARBA00040965"/>
    </source>
</evidence>
<evidence type="ECO:0000256" key="12">
    <source>
        <dbReference type="ARBA" id="ARBA00043086"/>
    </source>
</evidence>
<protein>
    <recommendedName>
        <fullName evidence="9">Protein farnesyltransferase/geranylgeranyltransferase type-1 subunit alpha</fullName>
        <ecNumber evidence="4">2.5.1.58</ecNumber>
        <ecNumber evidence="3">2.5.1.59</ecNumber>
    </recommendedName>
    <alternativeName>
        <fullName evidence="12">CAAX farnesyltransferase subunit alpha</fullName>
    </alternativeName>
    <alternativeName>
        <fullName evidence="11">FTase-alpha</fullName>
    </alternativeName>
    <alternativeName>
        <fullName evidence="10">Ras proteins prenyltransferase subunit alpha</fullName>
    </alternativeName>
    <alternativeName>
        <fullName evidence="13">Type I protein geranyl-geranyltransferase subunit alpha</fullName>
    </alternativeName>
</protein>
<dbReference type="GO" id="GO:0007323">
    <property type="term" value="P:peptide pheromone maturation"/>
    <property type="evidence" value="ECO:0000318"/>
    <property type="project" value="GO_Central"/>
</dbReference>
<dbReference type="EC" id="2.5.1.59" evidence="3"/>
<evidence type="ECO:0000256" key="2">
    <source>
        <dbReference type="ARBA" id="ARBA00006734"/>
    </source>
</evidence>